<name>A0ABN9QRX0_9DINO</name>
<organism evidence="7 8">
    <name type="scientific">Prorocentrum cordatum</name>
    <dbReference type="NCBI Taxonomy" id="2364126"/>
    <lineage>
        <taxon>Eukaryota</taxon>
        <taxon>Sar</taxon>
        <taxon>Alveolata</taxon>
        <taxon>Dinophyceae</taxon>
        <taxon>Prorocentrales</taxon>
        <taxon>Prorocentraceae</taxon>
        <taxon>Prorocentrum</taxon>
    </lineage>
</organism>
<evidence type="ECO:0000256" key="5">
    <source>
        <dbReference type="SAM" id="MobiDB-lite"/>
    </source>
</evidence>
<feature type="transmembrane region" description="Helical" evidence="6">
    <location>
        <begin position="66"/>
        <end position="85"/>
    </location>
</feature>
<feature type="transmembrane region" description="Helical" evidence="6">
    <location>
        <begin position="242"/>
        <end position="263"/>
    </location>
</feature>
<evidence type="ECO:0000256" key="4">
    <source>
        <dbReference type="ARBA" id="ARBA00023136"/>
    </source>
</evidence>
<dbReference type="Proteomes" id="UP001189429">
    <property type="component" value="Unassembled WGS sequence"/>
</dbReference>
<keyword evidence="4 6" id="KW-0472">Membrane</keyword>
<evidence type="ECO:0000256" key="2">
    <source>
        <dbReference type="ARBA" id="ARBA00022692"/>
    </source>
</evidence>
<feature type="transmembrane region" description="Helical" evidence="6">
    <location>
        <begin position="181"/>
        <end position="200"/>
    </location>
</feature>
<feature type="transmembrane region" description="Helical" evidence="6">
    <location>
        <begin position="212"/>
        <end position="230"/>
    </location>
</feature>
<keyword evidence="2 6" id="KW-0812">Transmembrane</keyword>
<proteinExistence type="predicted"/>
<keyword evidence="3 6" id="KW-1133">Transmembrane helix</keyword>
<accession>A0ABN9QRX0</accession>
<feature type="transmembrane region" description="Helical" evidence="6">
    <location>
        <begin position="270"/>
        <end position="294"/>
    </location>
</feature>
<protein>
    <recommendedName>
        <fullName evidence="9">Sugar phosphate transporter domain-containing protein</fullName>
    </recommendedName>
</protein>
<evidence type="ECO:0000313" key="7">
    <source>
        <dbReference type="EMBL" id="CAK0806385.1"/>
    </source>
</evidence>
<feature type="transmembrane region" description="Helical" evidence="6">
    <location>
        <begin position="150"/>
        <end position="169"/>
    </location>
</feature>
<comment type="caution">
    <text evidence="7">The sequence shown here is derived from an EMBL/GenBank/DDBJ whole genome shotgun (WGS) entry which is preliminary data.</text>
</comment>
<feature type="region of interest" description="Disordered" evidence="5">
    <location>
        <begin position="1"/>
        <end position="33"/>
    </location>
</feature>
<feature type="non-terminal residue" evidence="7">
    <location>
        <position position="1"/>
    </location>
</feature>
<evidence type="ECO:0000256" key="3">
    <source>
        <dbReference type="ARBA" id="ARBA00022989"/>
    </source>
</evidence>
<dbReference type="PANTHER" id="PTHR10231">
    <property type="entry name" value="NUCLEOTIDE-SUGAR TRANSMEMBRANE TRANSPORTER"/>
    <property type="match status" value="1"/>
</dbReference>
<evidence type="ECO:0000256" key="1">
    <source>
        <dbReference type="ARBA" id="ARBA00004141"/>
    </source>
</evidence>
<dbReference type="InterPro" id="IPR007271">
    <property type="entry name" value="Nuc_sug_transpt"/>
</dbReference>
<dbReference type="EMBL" id="CAUYUJ010003696">
    <property type="protein sequence ID" value="CAK0806385.1"/>
    <property type="molecule type" value="Genomic_DNA"/>
</dbReference>
<keyword evidence="8" id="KW-1185">Reference proteome</keyword>
<evidence type="ECO:0000256" key="6">
    <source>
        <dbReference type="SAM" id="Phobius"/>
    </source>
</evidence>
<reference evidence="7" key="1">
    <citation type="submission" date="2023-10" db="EMBL/GenBank/DDBJ databases">
        <authorList>
            <person name="Chen Y."/>
            <person name="Shah S."/>
            <person name="Dougan E. K."/>
            <person name="Thang M."/>
            <person name="Chan C."/>
        </authorList>
    </citation>
    <scope>NUCLEOTIDE SEQUENCE [LARGE SCALE GENOMIC DNA]</scope>
</reference>
<gene>
    <name evidence="7" type="ORF">PCOR1329_LOCUS12623</name>
</gene>
<evidence type="ECO:0000313" key="8">
    <source>
        <dbReference type="Proteomes" id="UP001189429"/>
    </source>
</evidence>
<sequence>ADLAPLPARPAGPARAPRAALPEGTGAGARPARWGRRAAMVPAQGAPAAQAGRPLESSSGVKRHTMVQGFLCVLCTLVGAFYPTLLDMSKTSTEQKVAFGPGSDGLRTQEWRTYPFSPVSVVLVNQALQVSIATCFVAKKNGLASLWKDSGIALKMFPLGAIYAIGEILTLRSVQKGSGPVYVIIANMKLVVAAFMSRMFFGRARAMPLAHWLELVLISLAAAGYTLAEAGSLGNQWQWEGAWMALLKSSLVAFSSVFCEHIYKSNAFHVVLTLQAFWGLVVVVLLIALSFVGLGPSFIASELRDDLGGASLFAGGPAHALCSSDEHAACVRSLARTSAALSGEAVCRCISRRGWDPSTLLAIFADLTNAVSSALVFKRLSAVAKYVCRATSAVPMYVFYCLAGRSSWDVRTFGVVLLLCGQVSVYTVQRHRADRNKEVADAHFAQHYGGTGMPKRAP</sequence>
<comment type="subcellular location">
    <subcellularLocation>
        <location evidence="1">Membrane</location>
        <topology evidence="1">Multi-pass membrane protein</topology>
    </subcellularLocation>
</comment>
<evidence type="ECO:0008006" key="9">
    <source>
        <dbReference type="Google" id="ProtNLM"/>
    </source>
</evidence>